<keyword evidence="6 7" id="KW-0472">Membrane</keyword>
<evidence type="ECO:0000256" key="6">
    <source>
        <dbReference type="ARBA" id="ARBA00023136"/>
    </source>
</evidence>
<keyword evidence="4 7" id="KW-0812">Transmembrane</keyword>
<protein>
    <submittedName>
        <fullName evidence="8">Type III secretion system inner membrane R protein</fullName>
    </submittedName>
</protein>
<reference evidence="8 9" key="1">
    <citation type="journal article" date="2012" name="Stand. Genomic Sci.">
        <title>Complete genome sequence of Terriglobus saanensis type strain SP1PR4(T), an Acidobacteria from tundra soil.</title>
        <authorList>
            <person name="Rawat S.R."/>
            <person name="Mannisto M.K."/>
            <person name="Starovoytov V."/>
            <person name="Goodwin L."/>
            <person name="Nolan M."/>
            <person name="Hauser L."/>
            <person name="Land M."/>
            <person name="Davenport K.W."/>
            <person name="Woyke T."/>
            <person name="Haggblom M.M."/>
        </authorList>
    </citation>
    <scope>NUCLEOTIDE SEQUENCE</scope>
    <source>
        <strain evidence="9">ATCC BAA-1853 / DSM 23119 / SP1PR4</strain>
    </source>
</reference>
<feature type="transmembrane region" description="Helical" evidence="7">
    <location>
        <begin position="228"/>
        <end position="245"/>
    </location>
</feature>
<feature type="transmembrane region" description="Helical" evidence="7">
    <location>
        <begin position="48"/>
        <end position="68"/>
    </location>
</feature>
<sequence length="262" mass="27443">MMQASAFSPEILNPWAHILASGTLVMVRLGGVIALAPPFNSPGIPPRIKVGFLLAMTILLAPIAAGIPEAHVDLEITSVLGEMAVGLLFGFSLTLLNEALLFAGSLLGISFSFSLANLLDPNSRVDTPVLGILLNWFGILIIFGAGLDRLILAAVMRSLAVVPLGRATMHLGAVHQCVAMISGVFFAGLQLATPIMAAALAVEVTVALISRFAPALPAQVVGIPLKTIVSYVVLIGALAIWPGWIERHFSSLLDEAQRMVAG</sequence>
<evidence type="ECO:0000256" key="4">
    <source>
        <dbReference type="ARBA" id="ARBA00022692"/>
    </source>
</evidence>
<dbReference type="Proteomes" id="UP000006844">
    <property type="component" value="Chromosome"/>
</dbReference>
<dbReference type="KEGG" id="tsa:AciPR4_1825"/>
<dbReference type="PANTHER" id="PTHR30065">
    <property type="entry name" value="FLAGELLAR BIOSYNTHETIC PROTEIN FLIR"/>
    <property type="match status" value="1"/>
</dbReference>
<dbReference type="PRINTS" id="PR00953">
    <property type="entry name" value="TYPE3IMRPROT"/>
</dbReference>
<evidence type="ECO:0000313" key="8">
    <source>
        <dbReference type="EMBL" id="ADV82631.1"/>
    </source>
</evidence>
<name>E8V503_TERSS</name>
<evidence type="ECO:0000256" key="7">
    <source>
        <dbReference type="SAM" id="Phobius"/>
    </source>
</evidence>
<evidence type="ECO:0000256" key="1">
    <source>
        <dbReference type="ARBA" id="ARBA00004651"/>
    </source>
</evidence>
<proteinExistence type="inferred from homology"/>
<evidence type="ECO:0000256" key="2">
    <source>
        <dbReference type="ARBA" id="ARBA00009772"/>
    </source>
</evidence>
<comment type="subcellular location">
    <subcellularLocation>
        <location evidence="1">Cell membrane</location>
        <topology evidence="1">Multi-pass membrane protein</topology>
    </subcellularLocation>
</comment>
<dbReference type="Pfam" id="PF01311">
    <property type="entry name" value="Bac_export_1"/>
    <property type="match status" value="1"/>
</dbReference>
<dbReference type="GO" id="GO:0006605">
    <property type="term" value="P:protein targeting"/>
    <property type="evidence" value="ECO:0007669"/>
    <property type="project" value="InterPro"/>
</dbReference>
<evidence type="ECO:0000256" key="5">
    <source>
        <dbReference type="ARBA" id="ARBA00022989"/>
    </source>
</evidence>
<gene>
    <name evidence="8" type="ordered locus">AciPR4_1825</name>
</gene>
<dbReference type="PANTHER" id="PTHR30065:SF1">
    <property type="entry name" value="SURFACE PRESENTATION OF ANTIGENS PROTEIN SPAR"/>
    <property type="match status" value="1"/>
</dbReference>
<keyword evidence="5 7" id="KW-1133">Transmembrane helix</keyword>
<feature type="transmembrane region" description="Helical" evidence="7">
    <location>
        <begin position="131"/>
        <end position="155"/>
    </location>
</feature>
<dbReference type="AlphaFoldDB" id="E8V503"/>
<dbReference type="InterPro" id="IPR002010">
    <property type="entry name" value="T3SS_IM_R"/>
</dbReference>
<evidence type="ECO:0000256" key="3">
    <source>
        <dbReference type="ARBA" id="ARBA00022475"/>
    </source>
</evidence>
<organism evidence="8 9">
    <name type="scientific">Terriglobus saanensis (strain ATCC BAA-1853 / DSM 23119 / SP1PR4)</name>
    <dbReference type="NCBI Taxonomy" id="401053"/>
    <lineage>
        <taxon>Bacteria</taxon>
        <taxon>Pseudomonadati</taxon>
        <taxon>Acidobacteriota</taxon>
        <taxon>Terriglobia</taxon>
        <taxon>Terriglobales</taxon>
        <taxon>Acidobacteriaceae</taxon>
        <taxon>Terriglobus</taxon>
    </lineage>
</organism>
<feature type="transmembrane region" description="Helical" evidence="7">
    <location>
        <begin position="167"/>
        <end position="189"/>
    </location>
</feature>
<dbReference type="RefSeq" id="WP_013568364.1">
    <property type="nucleotide sequence ID" value="NC_014963.1"/>
</dbReference>
<comment type="similarity">
    <text evidence="2">Belongs to the FliR/MopE/SpaR family.</text>
</comment>
<feature type="transmembrane region" description="Helical" evidence="7">
    <location>
        <begin position="15"/>
        <end position="36"/>
    </location>
</feature>
<dbReference type="STRING" id="401053.AciPR4_1825"/>
<keyword evidence="3" id="KW-1003">Cell membrane</keyword>
<accession>E8V503</accession>
<evidence type="ECO:0000313" key="9">
    <source>
        <dbReference type="Proteomes" id="UP000006844"/>
    </source>
</evidence>
<dbReference type="eggNOG" id="COG1684">
    <property type="taxonomic scope" value="Bacteria"/>
</dbReference>
<keyword evidence="9" id="KW-1185">Reference proteome</keyword>
<dbReference type="EMBL" id="CP002467">
    <property type="protein sequence ID" value="ADV82631.1"/>
    <property type="molecule type" value="Genomic_DNA"/>
</dbReference>
<dbReference type="HOGENOM" id="CLU_063626_2_1_0"/>
<dbReference type="GO" id="GO:0005886">
    <property type="term" value="C:plasma membrane"/>
    <property type="evidence" value="ECO:0007669"/>
    <property type="project" value="UniProtKB-SubCell"/>
</dbReference>